<dbReference type="Gene3D" id="3.40.50.2300">
    <property type="match status" value="1"/>
</dbReference>
<feature type="modified residue" description="Phosphohistidine" evidence="6">
    <location>
        <position position="50"/>
    </location>
</feature>
<dbReference type="PROSITE" id="PS50851">
    <property type="entry name" value="CHEW"/>
    <property type="match status" value="2"/>
</dbReference>
<dbReference type="CDD" id="cd00088">
    <property type="entry name" value="HPT"/>
    <property type="match status" value="1"/>
</dbReference>
<dbReference type="InterPro" id="IPR002545">
    <property type="entry name" value="CheW-lke_dom"/>
</dbReference>
<evidence type="ECO:0000256" key="1">
    <source>
        <dbReference type="ARBA" id="ARBA00000085"/>
    </source>
</evidence>
<evidence type="ECO:0000256" key="3">
    <source>
        <dbReference type="ARBA" id="ARBA00022553"/>
    </source>
</evidence>
<dbReference type="SMART" id="SM00260">
    <property type="entry name" value="CheW"/>
    <property type="match status" value="2"/>
</dbReference>
<evidence type="ECO:0000259" key="11">
    <source>
        <dbReference type="PROSITE" id="PS50894"/>
    </source>
</evidence>
<dbReference type="SMART" id="SM00448">
    <property type="entry name" value="REC"/>
    <property type="match status" value="1"/>
</dbReference>
<dbReference type="PRINTS" id="PR00344">
    <property type="entry name" value="BCTRLSENSOR"/>
</dbReference>
<dbReference type="OrthoDB" id="9803176at2"/>
<dbReference type="SUPFAM" id="SSF50341">
    <property type="entry name" value="CheW-like"/>
    <property type="match status" value="2"/>
</dbReference>
<sequence length="891" mass="97196">MSFDDPALLAEFVTESREHLADVEGQLLEIEANGANIDVDLVNKVFRAIHSIKGAAGFMGLVRVNELAHALENVLGKMRTEELTPNSQIVDVMLKGADALSGLINDIENSNTVDVSAHITLLNEIFEGEVSTSPAKSLNAAQAAQEIDSQGAKQAVAIPPVPAQKNARVDDHAEFKEATVSQRAPATPQVESSIRVQVGVLDRLMNLAGELVLGRNQLLQTVNNADGNSLQAVAARLDQVTSELQEAIMQTRMQPIGNVFSKFPRVVRDLSAKLGKQCNVVMEGGEVEVDKTIIEAIGDPLTHMVRNSVDHGIEMPEKRMASQKEPTGTVTLRAYHQAGKVRIDICDDGGGIDTNRLKDKAVSKEIISAERAAQMSDRDAVWLIFHPGFSTAEKISDVSGRGVGMDVVRTNIEKIGGSVDIESTLGKGTSVQITLPLTLAIIPSMLIRSCNRRFAIPQVNIVELVRVRASEASQRISKVKGARVLRLRGSLLPLVDLDQALNFANQSSESIGARQIVVVESGQFRYGLIVDEIDDSEEIVVKPLGRHLKTCSCLAGATILGDGHVAPILDVSGIAAKTDLRSHEQENEKDNYHDDASLSSERQSLLMFTNAPGEQFAVPMSLISRIERIRTEQIDTVGGQELLQYRGTSLPLLTIEAHVQAQPRPEMDNVHVVVFQIHGREVGLIAAELNDIREVAAEIDGNTFREPGIAGSIVVDDKTIRIVDLYELAFSAHPKWFAEKPIVTANEESPFQILLAEDSSFFRKQAKDYLATEGFEIVEAEDGAQAWELLKSGEHAIDLVITDIEMPRMNGFELTKKIKSDPHTCYLPVIALTSLASDEDQVRGVDAGVDDYQIKMDRERVMSAVGRLLNPKKTGRNVSHFKPEVLEGCLS</sequence>
<reference evidence="13" key="1">
    <citation type="submission" date="2019-02" db="EMBL/GenBank/DDBJ databases">
        <title>Deep-cultivation of Planctomycetes and their phenomic and genomic characterization uncovers novel biology.</title>
        <authorList>
            <person name="Wiegand S."/>
            <person name="Jogler M."/>
            <person name="Boedeker C."/>
            <person name="Pinto D."/>
            <person name="Vollmers J."/>
            <person name="Rivas-Marin E."/>
            <person name="Kohn T."/>
            <person name="Peeters S.H."/>
            <person name="Heuer A."/>
            <person name="Rast P."/>
            <person name="Oberbeckmann S."/>
            <person name="Bunk B."/>
            <person name="Jeske O."/>
            <person name="Meyerdierks A."/>
            <person name="Storesund J.E."/>
            <person name="Kallscheuer N."/>
            <person name="Luecker S."/>
            <person name="Lage O.M."/>
            <person name="Pohl T."/>
            <person name="Merkel B.J."/>
            <person name="Hornburger P."/>
            <person name="Mueller R.-W."/>
            <person name="Bruemmer F."/>
            <person name="Labrenz M."/>
            <person name="Spormann A.M."/>
            <person name="Op den Camp H."/>
            <person name="Overmann J."/>
            <person name="Amann R."/>
            <person name="Jetten M.S.M."/>
            <person name="Mascher T."/>
            <person name="Medema M.H."/>
            <person name="Devos D.P."/>
            <person name="Kaster A.-K."/>
            <person name="Ovreas L."/>
            <person name="Rohde M."/>
            <person name="Galperin M.Y."/>
            <person name="Jogler C."/>
        </authorList>
    </citation>
    <scope>NUCLEOTIDE SEQUENCE [LARGE SCALE GENOMIC DNA]</scope>
    <source>
        <strain evidence="13">Pan97</strain>
    </source>
</reference>
<dbReference type="Pfam" id="PF02895">
    <property type="entry name" value="H-kinase_dim"/>
    <property type="match status" value="1"/>
</dbReference>
<feature type="domain" description="HPt" evidence="11">
    <location>
        <begin position="1"/>
        <end position="107"/>
    </location>
</feature>
<dbReference type="Gene3D" id="2.30.30.40">
    <property type="entry name" value="SH3 Domains"/>
    <property type="match status" value="1"/>
</dbReference>
<dbReference type="PANTHER" id="PTHR43395">
    <property type="entry name" value="SENSOR HISTIDINE KINASE CHEA"/>
    <property type="match status" value="1"/>
</dbReference>
<evidence type="ECO:0000256" key="4">
    <source>
        <dbReference type="ARBA" id="ARBA00022679"/>
    </source>
</evidence>
<comment type="catalytic activity">
    <reaction evidence="1">
        <text>ATP + protein L-histidine = ADP + protein N-phospho-L-histidine.</text>
        <dbReference type="EC" id="2.7.13.3"/>
    </reaction>
</comment>
<keyword evidence="13" id="KW-1185">Reference proteome</keyword>
<dbReference type="InterPro" id="IPR005467">
    <property type="entry name" value="His_kinase_dom"/>
</dbReference>
<accession>A0A518CDZ1</accession>
<dbReference type="PROSITE" id="PS50109">
    <property type="entry name" value="HIS_KIN"/>
    <property type="match status" value="1"/>
</dbReference>
<dbReference type="InterPro" id="IPR036061">
    <property type="entry name" value="CheW-like_dom_sf"/>
</dbReference>
<feature type="domain" description="Histidine kinase" evidence="8">
    <location>
        <begin position="236"/>
        <end position="439"/>
    </location>
</feature>
<keyword evidence="5" id="KW-0418">Kinase</keyword>
<dbReference type="SUPFAM" id="SSF52172">
    <property type="entry name" value="CheY-like"/>
    <property type="match status" value="1"/>
</dbReference>
<name>A0A518CDZ1_9BACT</name>
<dbReference type="Gene3D" id="3.30.565.10">
    <property type="entry name" value="Histidine kinase-like ATPase, C-terminal domain"/>
    <property type="match status" value="1"/>
</dbReference>
<evidence type="ECO:0000259" key="8">
    <source>
        <dbReference type="PROSITE" id="PS50109"/>
    </source>
</evidence>
<dbReference type="CDD" id="cd16916">
    <property type="entry name" value="HATPase_CheA-like"/>
    <property type="match status" value="1"/>
</dbReference>
<evidence type="ECO:0000313" key="12">
    <source>
        <dbReference type="EMBL" id="QDU77446.1"/>
    </source>
</evidence>
<feature type="domain" description="CheW-like" evidence="10">
    <location>
        <begin position="441"/>
        <end position="580"/>
    </location>
</feature>
<dbReference type="SUPFAM" id="SSF47384">
    <property type="entry name" value="Homodimeric domain of signal transducing histidine kinase"/>
    <property type="match status" value="1"/>
</dbReference>
<dbReference type="SUPFAM" id="SSF47226">
    <property type="entry name" value="Histidine-containing phosphotransfer domain, HPT domain"/>
    <property type="match status" value="1"/>
</dbReference>
<gene>
    <name evidence="12" type="primary">cheA_3</name>
    <name evidence="12" type="ORF">Pan97_45160</name>
</gene>
<evidence type="ECO:0000259" key="9">
    <source>
        <dbReference type="PROSITE" id="PS50110"/>
    </source>
</evidence>
<dbReference type="PANTHER" id="PTHR43395:SF1">
    <property type="entry name" value="CHEMOTAXIS PROTEIN CHEA"/>
    <property type="match status" value="1"/>
</dbReference>
<dbReference type="InterPro" id="IPR001789">
    <property type="entry name" value="Sig_transdc_resp-reg_receiver"/>
</dbReference>
<dbReference type="PROSITE" id="PS50110">
    <property type="entry name" value="RESPONSE_REGULATORY"/>
    <property type="match status" value="1"/>
</dbReference>
<dbReference type="Gene3D" id="1.20.120.160">
    <property type="entry name" value="HPT domain"/>
    <property type="match status" value="1"/>
</dbReference>
<dbReference type="GO" id="GO:0005737">
    <property type="term" value="C:cytoplasm"/>
    <property type="evidence" value="ECO:0007669"/>
    <property type="project" value="InterPro"/>
</dbReference>
<evidence type="ECO:0000256" key="2">
    <source>
        <dbReference type="ARBA" id="ARBA00012438"/>
    </source>
</evidence>
<evidence type="ECO:0000256" key="5">
    <source>
        <dbReference type="ARBA" id="ARBA00022777"/>
    </source>
</evidence>
<dbReference type="RefSeq" id="WP_144976324.1">
    <property type="nucleotide sequence ID" value="NZ_CP036289.1"/>
</dbReference>
<dbReference type="InterPro" id="IPR003594">
    <property type="entry name" value="HATPase_dom"/>
</dbReference>
<dbReference type="Gene3D" id="1.10.287.560">
    <property type="entry name" value="Histidine kinase CheA-like, homodimeric domain"/>
    <property type="match status" value="1"/>
</dbReference>
<dbReference type="InterPro" id="IPR051315">
    <property type="entry name" value="Bact_Chemotaxis_CheA"/>
</dbReference>
<keyword evidence="4 12" id="KW-0808">Transferase</keyword>
<dbReference type="CDD" id="cd00731">
    <property type="entry name" value="CheA_reg"/>
    <property type="match status" value="1"/>
</dbReference>
<evidence type="ECO:0000313" key="13">
    <source>
        <dbReference type="Proteomes" id="UP000318626"/>
    </source>
</evidence>
<dbReference type="Gene3D" id="2.40.50.180">
    <property type="entry name" value="CheA-289, Domain 4"/>
    <property type="match status" value="1"/>
</dbReference>
<dbReference type="FunFam" id="3.30.565.10:FF:000016">
    <property type="entry name" value="Chemotaxis protein CheA, putative"/>
    <property type="match status" value="1"/>
</dbReference>
<feature type="domain" description="Response regulatory" evidence="9">
    <location>
        <begin position="752"/>
        <end position="870"/>
    </location>
</feature>
<dbReference type="PROSITE" id="PS50894">
    <property type="entry name" value="HPT"/>
    <property type="match status" value="1"/>
</dbReference>
<dbReference type="InterPro" id="IPR004105">
    <property type="entry name" value="CheA-like_dim"/>
</dbReference>
<feature type="domain" description="CheW-like" evidence="10">
    <location>
        <begin position="602"/>
        <end position="734"/>
    </location>
</feature>
<dbReference type="EC" id="2.7.13.3" evidence="2"/>
<evidence type="ECO:0000256" key="7">
    <source>
        <dbReference type="PROSITE-ProRule" id="PRU00169"/>
    </source>
</evidence>
<dbReference type="InterPro" id="IPR036097">
    <property type="entry name" value="HisK_dim/P_sf"/>
</dbReference>
<proteinExistence type="predicted"/>
<dbReference type="InterPro" id="IPR037006">
    <property type="entry name" value="CheA-like_homodim_sf"/>
</dbReference>
<dbReference type="Pfam" id="PF01584">
    <property type="entry name" value="CheW"/>
    <property type="match status" value="2"/>
</dbReference>
<dbReference type="Proteomes" id="UP000318626">
    <property type="component" value="Chromosome"/>
</dbReference>
<dbReference type="InterPro" id="IPR011006">
    <property type="entry name" value="CheY-like_superfamily"/>
</dbReference>
<protein>
    <recommendedName>
        <fullName evidence="2">histidine kinase</fullName>
        <ecNumber evidence="2">2.7.13.3</ecNumber>
    </recommendedName>
</protein>
<dbReference type="GO" id="GO:0000155">
    <property type="term" value="F:phosphorelay sensor kinase activity"/>
    <property type="evidence" value="ECO:0007669"/>
    <property type="project" value="InterPro"/>
</dbReference>
<dbReference type="Pfam" id="PF02518">
    <property type="entry name" value="HATPase_c"/>
    <property type="match status" value="1"/>
</dbReference>
<dbReference type="InterPro" id="IPR004358">
    <property type="entry name" value="Sig_transdc_His_kin-like_C"/>
</dbReference>
<dbReference type="SUPFAM" id="SSF55874">
    <property type="entry name" value="ATPase domain of HSP90 chaperone/DNA topoisomerase II/histidine kinase"/>
    <property type="match status" value="1"/>
</dbReference>
<keyword evidence="3 7" id="KW-0597">Phosphoprotein</keyword>
<dbReference type="KEGG" id="bvo:Pan97_45160"/>
<dbReference type="GO" id="GO:0006935">
    <property type="term" value="P:chemotaxis"/>
    <property type="evidence" value="ECO:0007669"/>
    <property type="project" value="InterPro"/>
</dbReference>
<dbReference type="InterPro" id="IPR008207">
    <property type="entry name" value="Sig_transdc_His_kin_Hpt_dom"/>
</dbReference>
<organism evidence="12 13">
    <name type="scientific">Bremerella volcania</name>
    <dbReference type="NCBI Taxonomy" id="2527984"/>
    <lineage>
        <taxon>Bacteria</taxon>
        <taxon>Pseudomonadati</taxon>
        <taxon>Planctomycetota</taxon>
        <taxon>Planctomycetia</taxon>
        <taxon>Pirellulales</taxon>
        <taxon>Pirellulaceae</taxon>
        <taxon>Bremerella</taxon>
    </lineage>
</organism>
<dbReference type="AlphaFoldDB" id="A0A518CDZ1"/>
<dbReference type="SMART" id="SM00387">
    <property type="entry name" value="HATPase_c"/>
    <property type="match status" value="1"/>
</dbReference>
<evidence type="ECO:0000256" key="6">
    <source>
        <dbReference type="PROSITE-ProRule" id="PRU00110"/>
    </source>
</evidence>
<dbReference type="SMART" id="SM01231">
    <property type="entry name" value="H-kinase_dim"/>
    <property type="match status" value="1"/>
</dbReference>
<dbReference type="EMBL" id="CP036289">
    <property type="protein sequence ID" value="QDU77446.1"/>
    <property type="molecule type" value="Genomic_DNA"/>
</dbReference>
<dbReference type="InterPro" id="IPR036890">
    <property type="entry name" value="HATPase_C_sf"/>
</dbReference>
<evidence type="ECO:0000259" key="10">
    <source>
        <dbReference type="PROSITE" id="PS50851"/>
    </source>
</evidence>
<dbReference type="InterPro" id="IPR036641">
    <property type="entry name" value="HPT_dom_sf"/>
</dbReference>
<dbReference type="Pfam" id="PF01627">
    <property type="entry name" value="Hpt"/>
    <property type="match status" value="1"/>
</dbReference>
<feature type="modified residue" description="4-aspartylphosphate" evidence="7">
    <location>
        <position position="803"/>
    </location>
</feature>
<dbReference type="Pfam" id="PF00072">
    <property type="entry name" value="Response_reg"/>
    <property type="match status" value="1"/>
</dbReference>
<dbReference type="SMART" id="SM00073">
    <property type="entry name" value="HPT"/>
    <property type="match status" value="1"/>
</dbReference>